<gene>
    <name evidence="1" type="ORF">SAMN04488123_1325</name>
</gene>
<protein>
    <submittedName>
        <fullName evidence="1">Uncharacterized protein</fullName>
    </submittedName>
</protein>
<keyword evidence="2" id="KW-1185">Reference proteome</keyword>
<organism evidence="1 2">
    <name type="scientific">Natribacillus halophilus</name>
    <dbReference type="NCBI Taxonomy" id="549003"/>
    <lineage>
        <taxon>Bacteria</taxon>
        <taxon>Bacillati</taxon>
        <taxon>Bacillota</taxon>
        <taxon>Bacilli</taxon>
        <taxon>Bacillales</taxon>
        <taxon>Bacillaceae</taxon>
        <taxon>Natribacillus</taxon>
    </lineage>
</organism>
<dbReference type="RefSeq" id="WP_281241025.1">
    <property type="nucleotide sequence ID" value="NZ_FNEN01000032.1"/>
</dbReference>
<sequence>MEWAVWSALGLSGAAFALAFQQSGKIKKLEGKIKELEGLS</sequence>
<dbReference type="EMBL" id="FNEN01000032">
    <property type="protein sequence ID" value="SDJ30639.1"/>
    <property type="molecule type" value="Genomic_DNA"/>
</dbReference>
<evidence type="ECO:0000313" key="1">
    <source>
        <dbReference type="EMBL" id="SDJ30639.1"/>
    </source>
</evidence>
<name>A0A1G8SN15_9BACI</name>
<reference evidence="1 2" key="1">
    <citation type="submission" date="2016-10" db="EMBL/GenBank/DDBJ databases">
        <authorList>
            <person name="de Groot N.N."/>
        </authorList>
    </citation>
    <scope>NUCLEOTIDE SEQUENCE [LARGE SCALE GENOMIC DNA]</scope>
    <source>
        <strain evidence="1 2">DSM 21771</strain>
    </source>
</reference>
<accession>A0A1G8SN15</accession>
<proteinExistence type="predicted"/>
<dbReference type="AlphaFoldDB" id="A0A1G8SN15"/>
<dbReference type="Proteomes" id="UP000198853">
    <property type="component" value="Unassembled WGS sequence"/>
</dbReference>
<evidence type="ECO:0000313" key="2">
    <source>
        <dbReference type="Proteomes" id="UP000198853"/>
    </source>
</evidence>